<feature type="repeat" description="WD" evidence="3">
    <location>
        <begin position="761"/>
        <end position="800"/>
    </location>
</feature>
<evidence type="ECO:0000256" key="4">
    <source>
        <dbReference type="SAM" id="MobiDB-lite"/>
    </source>
</evidence>
<evidence type="ECO:0000256" key="2">
    <source>
        <dbReference type="ARBA" id="ARBA00022737"/>
    </source>
</evidence>
<sequence>MMPGSQSEPGSGGESDNVPSKSSKRLKNRSKVWDRVPWFKKRNHSSDSTGPTACSSKAPNNYVSGQVVQGSSLDSADLDYSPETSTSSFSPARSCSLFGSTSSGDLDAFESCIGETDSVKRSKLYPNSEIIEQNCLRPSIARALFLQLESWLSKKDGSGCSRHGAKYSWPKKKHDYTVDPSDEVASSITRTMSMPGGMMRRSKCHCAACCSCTSRDKLEGTCLVNPRFNMSTTSLDTGLVMLGYSSQYNPLIQAEAEHADDVLESVQGSKSDSHMVKMSPSTSIKCSSLPSPGSMLAYKTCATCGKLTSPNLLTKPTCSDSSVSSLPSTSGSSAQMVLPELAFCHCHTMPSINNHSKTTMPCQAHGVTTTCHNATNVQTNASSVLYQPRIGPSEFKERVDLIRHWFTEFSDEQKNLVLKQLLSDCDLPQLHLLSVEMEPRLHANCPPNCHDRLSWLPQALSLHIFSYLDPVSLCQASAVCHIWYQLTNDSSLWKSFCGQSKWRLSRAGESKQLLHHMTPDGTIQWKKVFADRYRLRNNWLRGRCNVRTFEGHNQGISCVQFDDTRIVSGSSDKTIKVWNIRTNNPWAVQTLVGHSGTVRCLHLDGNRLVSGSTDRTIKVWDLSTQQSWSSIACKVTMVGHTDTVRCLQVDEDKVISGSYDKTLKVWDIKTGQCRMTLRGHSAAVLCVQFDDTKIVSGSCDKTIKVWAFDGECMMTLGGHHDAVTCLQFDTTRIFSGSLDCNLKFWDINTGCCINTIDWKASEGHTGVVRCLQADSWRVVSASDDRTLKVWSLETGQRLVTLRNHTDGVTCLQFNDSIIVSGSYDKTVKLWDFSCC</sequence>
<dbReference type="PROSITE" id="PS00678">
    <property type="entry name" value="WD_REPEATS_1"/>
    <property type="match status" value="5"/>
</dbReference>
<dbReference type="InterPro" id="IPR015943">
    <property type="entry name" value="WD40/YVTN_repeat-like_dom_sf"/>
</dbReference>
<dbReference type="SMART" id="SM00320">
    <property type="entry name" value="WD40"/>
    <property type="match status" value="7"/>
</dbReference>
<dbReference type="FunFam" id="2.130.10.10:FF:000715">
    <property type="entry name" value="F-box protein MET30"/>
    <property type="match status" value="1"/>
</dbReference>
<dbReference type="FunFam" id="2.130.10.10:FF:001203">
    <property type="entry name" value="F-box/WD repeat-containing protein 1A"/>
    <property type="match status" value="2"/>
</dbReference>
<dbReference type="InterPro" id="IPR019775">
    <property type="entry name" value="WD40_repeat_CS"/>
</dbReference>
<evidence type="ECO:0000313" key="6">
    <source>
        <dbReference type="EMBL" id="KAK2151238.1"/>
    </source>
</evidence>
<dbReference type="PRINTS" id="PR00320">
    <property type="entry name" value="GPROTEINBRPT"/>
</dbReference>
<dbReference type="Pfam" id="PF12937">
    <property type="entry name" value="F-box-like"/>
    <property type="match status" value="1"/>
</dbReference>
<name>A0AAD9N0S6_9ANNE</name>
<dbReference type="PROSITE" id="PS50294">
    <property type="entry name" value="WD_REPEATS_REGION"/>
    <property type="match status" value="6"/>
</dbReference>
<dbReference type="AlphaFoldDB" id="A0AAD9N0S6"/>
<dbReference type="PROSITE" id="PS50082">
    <property type="entry name" value="WD_REPEATS_2"/>
    <property type="match status" value="7"/>
</dbReference>
<keyword evidence="1 3" id="KW-0853">WD repeat</keyword>
<feature type="region of interest" description="Disordered" evidence="4">
    <location>
        <begin position="1"/>
        <end position="61"/>
    </location>
</feature>
<feature type="compositionally biased region" description="Polar residues" evidence="4">
    <location>
        <begin position="46"/>
        <end position="61"/>
    </location>
</feature>
<dbReference type="InterPro" id="IPR036047">
    <property type="entry name" value="F-box-like_dom_sf"/>
</dbReference>
<feature type="repeat" description="WD" evidence="3">
    <location>
        <begin position="716"/>
        <end position="755"/>
    </location>
</feature>
<proteinExistence type="predicted"/>
<dbReference type="Proteomes" id="UP001208570">
    <property type="component" value="Unassembled WGS sequence"/>
</dbReference>
<dbReference type="Gene3D" id="2.130.10.10">
    <property type="entry name" value="YVTN repeat-like/Quinoprotein amine dehydrogenase"/>
    <property type="match status" value="3"/>
</dbReference>
<dbReference type="InterPro" id="IPR036322">
    <property type="entry name" value="WD40_repeat_dom_sf"/>
</dbReference>
<dbReference type="InterPro" id="IPR001680">
    <property type="entry name" value="WD40_rpt"/>
</dbReference>
<dbReference type="CDD" id="cd00200">
    <property type="entry name" value="WD40"/>
    <property type="match status" value="1"/>
</dbReference>
<feature type="repeat" description="WD" evidence="3">
    <location>
        <begin position="801"/>
        <end position="835"/>
    </location>
</feature>
<dbReference type="PROSITE" id="PS50181">
    <property type="entry name" value="FBOX"/>
    <property type="match status" value="1"/>
</dbReference>
<accession>A0AAD9N0S6</accession>
<feature type="repeat" description="WD" evidence="3">
    <location>
        <begin position="549"/>
        <end position="588"/>
    </location>
</feature>
<gene>
    <name evidence="6" type="ORF">LSH36_371g01044</name>
</gene>
<feature type="repeat" description="WD" evidence="3">
    <location>
        <begin position="591"/>
        <end position="630"/>
    </location>
</feature>
<dbReference type="Gene3D" id="1.20.1280.50">
    <property type="match status" value="1"/>
</dbReference>
<dbReference type="SUPFAM" id="SSF81383">
    <property type="entry name" value="F-box domain"/>
    <property type="match status" value="1"/>
</dbReference>
<dbReference type="SMART" id="SM00256">
    <property type="entry name" value="FBOX"/>
    <property type="match status" value="1"/>
</dbReference>
<evidence type="ECO:0000259" key="5">
    <source>
        <dbReference type="PROSITE" id="PS50181"/>
    </source>
</evidence>
<dbReference type="Pfam" id="PF00400">
    <property type="entry name" value="WD40"/>
    <property type="match status" value="7"/>
</dbReference>
<dbReference type="GO" id="GO:0043161">
    <property type="term" value="P:proteasome-mediated ubiquitin-dependent protein catabolic process"/>
    <property type="evidence" value="ECO:0007669"/>
    <property type="project" value="TreeGrafter"/>
</dbReference>
<protein>
    <recommendedName>
        <fullName evidence="5">F-box domain-containing protein</fullName>
    </recommendedName>
</protein>
<dbReference type="GO" id="GO:0043130">
    <property type="term" value="F:ubiquitin binding"/>
    <property type="evidence" value="ECO:0007669"/>
    <property type="project" value="TreeGrafter"/>
</dbReference>
<evidence type="ECO:0000256" key="1">
    <source>
        <dbReference type="ARBA" id="ARBA00022574"/>
    </source>
</evidence>
<dbReference type="PANTHER" id="PTHR19849">
    <property type="entry name" value="PHOSPHOLIPASE A-2-ACTIVATING PROTEIN"/>
    <property type="match status" value="1"/>
</dbReference>
<keyword evidence="7" id="KW-1185">Reference proteome</keyword>
<dbReference type="GO" id="GO:0005737">
    <property type="term" value="C:cytoplasm"/>
    <property type="evidence" value="ECO:0007669"/>
    <property type="project" value="TreeGrafter"/>
</dbReference>
<dbReference type="SUPFAM" id="SSF50978">
    <property type="entry name" value="WD40 repeat-like"/>
    <property type="match status" value="1"/>
</dbReference>
<organism evidence="6 7">
    <name type="scientific">Paralvinella palmiformis</name>
    <dbReference type="NCBI Taxonomy" id="53620"/>
    <lineage>
        <taxon>Eukaryota</taxon>
        <taxon>Metazoa</taxon>
        <taxon>Spiralia</taxon>
        <taxon>Lophotrochozoa</taxon>
        <taxon>Annelida</taxon>
        <taxon>Polychaeta</taxon>
        <taxon>Sedentaria</taxon>
        <taxon>Canalipalpata</taxon>
        <taxon>Terebellida</taxon>
        <taxon>Terebelliformia</taxon>
        <taxon>Alvinellidae</taxon>
        <taxon>Paralvinella</taxon>
    </lineage>
</organism>
<reference evidence="6" key="1">
    <citation type="journal article" date="2023" name="Mol. Biol. Evol.">
        <title>Third-Generation Sequencing Reveals the Adaptive Role of the Epigenome in Three Deep-Sea Polychaetes.</title>
        <authorList>
            <person name="Perez M."/>
            <person name="Aroh O."/>
            <person name="Sun Y."/>
            <person name="Lan Y."/>
            <person name="Juniper S.K."/>
            <person name="Young C.R."/>
            <person name="Angers B."/>
            <person name="Qian P.Y."/>
        </authorList>
    </citation>
    <scope>NUCLEOTIDE SEQUENCE</scope>
    <source>
        <strain evidence="6">P08H-3</strain>
    </source>
</reference>
<dbReference type="GO" id="GO:0010992">
    <property type="term" value="P:ubiquitin recycling"/>
    <property type="evidence" value="ECO:0007669"/>
    <property type="project" value="TreeGrafter"/>
</dbReference>
<dbReference type="GO" id="GO:0005634">
    <property type="term" value="C:nucleus"/>
    <property type="evidence" value="ECO:0007669"/>
    <property type="project" value="TreeGrafter"/>
</dbReference>
<feature type="domain" description="F-box" evidence="5">
    <location>
        <begin position="450"/>
        <end position="496"/>
    </location>
</feature>
<keyword evidence="2" id="KW-0677">Repeat</keyword>
<evidence type="ECO:0000256" key="3">
    <source>
        <dbReference type="PROSITE-ProRule" id="PRU00221"/>
    </source>
</evidence>
<dbReference type="EMBL" id="JAODUP010000371">
    <property type="protein sequence ID" value="KAK2151238.1"/>
    <property type="molecule type" value="Genomic_DNA"/>
</dbReference>
<dbReference type="PANTHER" id="PTHR19849:SF1">
    <property type="entry name" value="F-BOX_WD REPEAT-CONTAINING PROTEIN 7"/>
    <property type="match status" value="1"/>
</dbReference>
<comment type="caution">
    <text evidence="6">The sequence shown here is derived from an EMBL/GenBank/DDBJ whole genome shotgun (WGS) entry which is preliminary data.</text>
</comment>
<dbReference type="InterPro" id="IPR020472">
    <property type="entry name" value="WD40_PAC1"/>
</dbReference>
<feature type="repeat" description="WD" evidence="3">
    <location>
        <begin position="637"/>
        <end position="676"/>
    </location>
</feature>
<dbReference type="InterPro" id="IPR001810">
    <property type="entry name" value="F-box_dom"/>
</dbReference>
<feature type="repeat" description="WD" evidence="3">
    <location>
        <begin position="677"/>
        <end position="706"/>
    </location>
</feature>
<evidence type="ECO:0000313" key="7">
    <source>
        <dbReference type="Proteomes" id="UP001208570"/>
    </source>
</evidence>